<comment type="caution">
    <text evidence="2">The sequence shown here is derived from an EMBL/GenBank/DDBJ whole genome shotgun (WGS) entry which is preliminary data.</text>
</comment>
<evidence type="ECO:0000313" key="2">
    <source>
        <dbReference type="EMBL" id="MBD3863260.1"/>
    </source>
</evidence>
<dbReference type="PANTHER" id="PTHR43581">
    <property type="entry name" value="ATP/GTP PHOSPHATASE"/>
    <property type="match status" value="1"/>
</dbReference>
<gene>
    <name evidence="2" type="ORF">IEG06_07335</name>
</gene>
<dbReference type="InterPro" id="IPR041685">
    <property type="entry name" value="AAA_GajA/Old/RecF-like"/>
</dbReference>
<dbReference type="InterPro" id="IPR003593">
    <property type="entry name" value="AAA+_ATPase"/>
</dbReference>
<keyword evidence="2" id="KW-0547">Nucleotide-binding</keyword>
<keyword evidence="3" id="KW-1185">Reference proteome</keyword>
<dbReference type="SMART" id="SM00382">
    <property type="entry name" value="AAA"/>
    <property type="match status" value="1"/>
</dbReference>
<sequence>MENLKPNQIRLYTKGFRAINSADIIIDGITVVAGENGCGKSTLSKLLYYSYKTMSNYEVLVAEGLSSSLSNVERFIDIALRNLSNKSVKRNNRLELYQDFLTLKNEVNSGDINEELLEEWINLIEKIKLANVLSSNNYNDSKRLSYIALDVVGNRFKDEDLIEEPFELIKKYVDSLFKKAFGLIKSRTSNLFKEGLKEIFHDDKIPASFKVYEFGEEIVSLSKNSLSIPYVIQQVIYIDTPMMVGVDTFEDNHWEDLNFLLRKKSGNSFTEFSNLIAEEIIKGDASHDDSILGLNDFLFKRADGELFNLLDCATGVKSFSILQILLNNGSINDKTLLILDEPETHLHPQWIIEYARLIVLLNKHVGVKFFIASHNPDMVSAIRIISEKENTLDGLNFYIGNKKNLGDYSYDYINLGVNIDPIFDSFNIALDRIHLYGEENNGL</sequence>
<dbReference type="PANTHER" id="PTHR43581:SF2">
    <property type="entry name" value="EXCINUCLEASE ATPASE SUBUNIT"/>
    <property type="match status" value="1"/>
</dbReference>
<dbReference type="Gene3D" id="3.40.50.300">
    <property type="entry name" value="P-loop containing nucleotide triphosphate hydrolases"/>
    <property type="match status" value="1"/>
</dbReference>
<evidence type="ECO:0000259" key="1">
    <source>
        <dbReference type="SMART" id="SM00382"/>
    </source>
</evidence>
<evidence type="ECO:0000313" key="3">
    <source>
        <dbReference type="Proteomes" id="UP000627521"/>
    </source>
</evidence>
<reference evidence="2 3" key="1">
    <citation type="submission" date="2020-09" db="EMBL/GenBank/DDBJ databases">
        <title>Bacillus nautilus sp. nov., Chryseoglobus crepusculi sp. nov, and Psychrobacter noctis sp. nov., isolated from deep-sea sponges from the equatorial Atlantic.</title>
        <authorList>
            <person name="Stennett H.L."/>
            <person name="Williams S.E."/>
        </authorList>
    </citation>
    <scope>NUCLEOTIDE SEQUENCE [LARGE SCALE GENOMIC DNA]</scope>
    <source>
        <strain evidence="2 3">28M-24</strain>
    </source>
</reference>
<protein>
    <submittedName>
        <fullName evidence="2">ATP-binding protein</fullName>
    </submittedName>
</protein>
<dbReference type="EMBL" id="JACXXH010000003">
    <property type="protein sequence ID" value="MBD3863260.1"/>
    <property type="molecule type" value="Genomic_DNA"/>
</dbReference>
<dbReference type="SUPFAM" id="SSF52540">
    <property type="entry name" value="P-loop containing nucleoside triphosphate hydrolases"/>
    <property type="match status" value="1"/>
</dbReference>
<dbReference type="GO" id="GO:0005524">
    <property type="term" value="F:ATP binding"/>
    <property type="evidence" value="ECO:0007669"/>
    <property type="project" value="UniProtKB-KW"/>
</dbReference>
<dbReference type="Proteomes" id="UP000627521">
    <property type="component" value="Unassembled WGS sequence"/>
</dbReference>
<dbReference type="RefSeq" id="WP_191101220.1">
    <property type="nucleotide sequence ID" value="NZ_JACXXH010000003.1"/>
</dbReference>
<accession>A0ABR8LTV3</accession>
<dbReference type="InterPro" id="IPR027417">
    <property type="entry name" value="P-loop_NTPase"/>
</dbReference>
<organism evidence="2 3">
    <name type="scientific">Olleya marilimosa</name>
    <dbReference type="NCBI Taxonomy" id="272164"/>
    <lineage>
        <taxon>Bacteria</taxon>
        <taxon>Pseudomonadati</taxon>
        <taxon>Bacteroidota</taxon>
        <taxon>Flavobacteriia</taxon>
        <taxon>Flavobacteriales</taxon>
        <taxon>Flavobacteriaceae</taxon>
    </lineage>
</organism>
<keyword evidence="2" id="KW-0067">ATP-binding</keyword>
<dbReference type="InterPro" id="IPR051396">
    <property type="entry name" value="Bact_Antivir_Def_Nuclease"/>
</dbReference>
<dbReference type="Pfam" id="PF13175">
    <property type="entry name" value="AAA_15"/>
    <property type="match status" value="1"/>
</dbReference>
<proteinExistence type="predicted"/>
<name>A0ABR8LTV3_9FLAO</name>
<feature type="domain" description="AAA+ ATPase" evidence="1">
    <location>
        <begin position="26"/>
        <end position="390"/>
    </location>
</feature>